<protein>
    <submittedName>
        <fullName evidence="2">Uncharacterized protein</fullName>
    </submittedName>
</protein>
<dbReference type="EMBL" id="KI913992">
    <property type="protein sequence ID" value="ETV93417.1"/>
    <property type="molecule type" value="Genomic_DNA"/>
</dbReference>
<gene>
    <name evidence="2" type="ORF">H310_12660</name>
</gene>
<dbReference type="GeneID" id="20089710"/>
<proteinExistence type="predicted"/>
<organism evidence="2">
    <name type="scientific">Aphanomyces invadans</name>
    <dbReference type="NCBI Taxonomy" id="157072"/>
    <lineage>
        <taxon>Eukaryota</taxon>
        <taxon>Sar</taxon>
        <taxon>Stramenopiles</taxon>
        <taxon>Oomycota</taxon>
        <taxon>Saprolegniomycetes</taxon>
        <taxon>Saprolegniales</taxon>
        <taxon>Verrucalvaceae</taxon>
        <taxon>Aphanomyces</taxon>
    </lineage>
</organism>
<accession>A0A024TJD5</accession>
<name>A0A024TJD5_9STRA</name>
<feature type="region of interest" description="Disordered" evidence="1">
    <location>
        <begin position="1"/>
        <end position="32"/>
    </location>
</feature>
<evidence type="ECO:0000256" key="1">
    <source>
        <dbReference type="SAM" id="MobiDB-lite"/>
    </source>
</evidence>
<evidence type="ECO:0000313" key="2">
    <source>
        <dbReference type="EMBL" id="ETV93417.1"/>
    </source>
</evidence>
<dbReference type="VEuPathDB" id="FungiDB:H310_12660"/>
<sequence>MATKGWSGGVEDDVGADEPTAPRHPHSTPPVQGFHWAGMRHLCHGNLNLPANRWRHVSSVVAHVCAPPNVDRPFFHDSTGRWYTERGVSRQRGGFHPQRRRSSSSVIQVHQVDNGVNGDNIRVH</sequence>
<feature type="non-terminal residue" evidence="2">
    <location>
        <position position="1"/>
    </location>
</feature>
<reference evidence="2" key="1">
    <citation type="submission" date="2013-12" db="EMBL/GenBank/DDBJ databases">
        <title>The Genome Sequence of Aphanomyces invadans NJM9701.</title>
        <authorList>
            <consortium name="The Broad Institute Genomics Platform"/>
            <person name="Russ C."/>
            <person name="Tyler B."/>
            <person name="van West P."/>
            <person name="Dieguez-Uribeondo J."/>
            <person name="Young S.K."/>
            <person name="Zeng Q."/>
            <person name="Gargeya S."/>
            <person name="Fitzgerald M."/>
            <person name="Abouelleil A."/>
            <person name="Alvarado L."/>
            <person name="Chapman S.B."/>
            <person name="Gainer-Dewar J."/>
            <person name="Goldberg J."/>
            <person name="Griggs A."/>
            <person name="Gujja S."/>
            <person name="Hansen M."/>
            <person name="Howarth C."/>
            <person name="Imamovic A."/>
            <person name="Ireland A."/>
            <person name="Larimer J."/>
            <person name="McCowan C."/>
            <person name="Murphy C."/>
            <person name="Pearson M."/>
            <person name="Poon T.W."/>
            <person name="Priest M."/>
            <person name="Roberts A."/>
            <person name="Saif S."/>
            <person name="Shea T."/>
            <person name="Sykes S."/>
            <person name="Wortman J."/>
            <person name="Nusbaum C."/>
            <person name="Birren B."/>
        </authorList>
    </citation>
    <scope>NUCLEOTIDE SEQUENCE [LARGE SCALE GENOMIC DNA]</scope>
    <source>
        <strain evidence="2">NJM9701</strain>
    </source>
</reference>
<dbReference type="AlphaFoldDB" id="A0A024TJD5"/>
<dbReference type="RefSeq" id="XP_008878053.1">
    <property type="nucleotide sequence ID" value="XM_008879831.1"/>
</dbReference>